<evidence type="ECO:0000313" key="1">
    <source>
        <dbReference type="EMBL" id="CAG8498126.1"/>
    </source>
</evidence>
<dbReference type="EMBL" id="CAJVPM010003206">
    <property type="protein sequence ID" value="CAG8498126.1"/>
    <property type="molecule type" value="Genomic_DNA"/>
</dbReference>
<reference evidence="1" key="1">
    <citation type="submission" date="2021-06" db="EMBL/GenBank/DDBJ databases">
        <authorList>
            <person name="Kallberg Y."/>
            <person name="Tangrot J."/>
            <person name="Rosling A."/>
        </authorList>
    </citation>
    <scope>NUCLEOTIDE SEQUENCE</scope>
    <source>
        <strain evidence="1">AU212A</strain>
    </source>
</reference>
<evidence type="ECO:0000313" key="2">
    <source>
        <dbReference type="Proteomes" id="UP000789860"/>
    </source>
</evidence>
<sequence length="106" mass="12413">MILVPHDFQKPICLILYNPSVSKIVFQEIYVKYTSKNSKAHDKLLEGKEYLNGKFSSADQFHYPPTHYAHITNHSDLWDKIPNVKNREIDRINKGAWKKSLKDIKS</sequence>
<proteinExistence type="predicted"/>
<organism evidence="1 2">
    <name type="scientific">Scutellospora calospora</name>
    <dbReference type="NCBI Taxonomy" id="85575"/>
    <lineage>
        <taxon>Eukaryota</taxon>
        <taxon>Fungi</taxon>
        <taxon>Fungi incertae sedis</taxon>
        <taxon>Mucoromycota</taxon>
        <taxon>Glomeromycotina</taxon>
        <taxon>Glomeromycetes</taxon>
        <taxon>Diversisporales</taxon>
        <taxon>Gigasporaceae</taxon>
        <taxon>Scutellospora</taxon>
    </lineage>
</organism>
<keyword evidence="2" id="KW-1185">Reference proteome</keyword>
<gene>
    <name evidence="1" type="ORF">SCALOS_LOCUS3119</name>
</gene>
<name>A0ACA9KYT9_9GLOM</name>
<comment type="caution">
    <text evidence="1">The sequence shown here is derived from an EMBL/GenBank/DDBJ whole genome shotgun (WGS) entry which is preliminary data.</text>
</comment>
<protein>
    <submittedName>
        <fullName evidence="1">10120_t:CDS:1</fullName>
    </submittedName>
</protein>
<accession>A0ACA9KYT9</accession>
<dbReference type="Proteomes" id="UP000789860">
    <property type="component" value="Unassembled WGS sequence"/>
</dbReference>